<evidence type="ECO:0000259" key="5">
    <source>
        <dbReference type="Pfam" id="PF00700"/>
    </source>
</evidence>
<dbReference type="Pfam" id="PF00700">
    <property type="entry name" value="Flagellin_C"/>
    <property type="match status" value="1"/>
</dbReference>
<dbReference type="Pfam" id="PF00669">
    <property type="entry name" value="Flagellin_N"/>
    <property type="match status" value="1"/>
</dbReference>
<evidence type="ECO:0000256" key="2">
    <source>
        <dbReference type="ARBA" id="ARBA00005709"/>
    </source>
</evidence>
<dbReference type="SUPFAM" id="SSF64518">
    <property type="entry name" value="Phase 1 flagellin"/>
    <property type="match status" value="1"/>
</dbReference>
<keyword evidence="3" id="KW-0975">Bacterial flagellum</keyword>
<dbReference type="AlphaFoldDB" id="A0A0A7RFK4"/>
<dbReference type="GO" id="GO:0005198">
    <property type="term" value="F:structural molecule activity"/>
    <property type="evidence" value="ECO:0007669"/>
    <property type="project" value="InterPro"/>
</dbReference>
<feature type="domain" description="Flagellin N-terminal" evidence="4">
    <location>
        <begin position="3"/>
        <end position="140"/>
    </location>
</feature>
<dbReference type="GeneID" id="98309827"/>
<dbReference type="GO" id="GO:0071973">
    <property type="term" value="P:bacterial-type flagellum-dependent cell motility"/>
    <property type="evidence" value="ECO:0007669"/>
    <property type="project" value="InterPro"/>
</dbReference>
<dbReference type="EMBL" id="KM886865">
    <property type="protein sequence ID" value="AJA34022.1"/>
    <property type="molecule type" value="Genomic_DNA"/>
</dbReference>
<dbReference type="GO" id="GO:0009424">
    <property type="term" value="C:bacterial-type flagellum hook"/>
    <property type="evidence" value="ECO:0007669"/>
    <property type="project" value="InterPro"/>
</dbReference>
<reference evidence="6" key="1">
    <citation type="journal article" date="2014" name="Appl. Environ. Microbiol.">
        <title>Detection and genomic characterization of motility in Lactobacillus curvatus: confirmation of motility in a species outside the Lactobacillus salivarius clade.</title>
        <authorList>
            <person name="Cousin F.J."/>
            <person name="Lynch S.M."/>
            <person name="Harris H.M."/>
            <person name="McCann A."/>
            <person name="Lynch D.B."/>
            <person name="Neville B.A."/>
            <person name="Irisawa T."/>
            <person name="Okada S."/>
            <person name="Endo A."/>
            <person name="O'Toole P.W."/>
        </authorList>
    </citation>
    <scope>NUCLEOTIDE SEQUENCE</scope>
    <source>
        <strain evidence="6">DSM 19519</strain>
    </source>
</reference>
<keyword evidence="6" id="KW-0966">Cell projection</keyword>
<accession>A0A0A7RFK4</accession>
<dbReference type="PANTHER" id="PTHR42792">
    <property type="entry name" value="FLAGELLIN"/>
    <property type="match status" value="1"/>
</dbReference>
<comment type="similarity">
    <text evidence="2">Belongs to the bacterial flagellin family.</text>
</comment>
<evidence type="ECO:0000256" key="3">
    <source>
        <dbReference type="ARBA" id="ARBA00023143"/>
    </source>
</evidence>
<dbReference type="InterPro" id="IPR001029">
    <property type="entry name" value="Flagellin_N"/>
</dbReference>
<evidence type="ECO:0000259" key="4">
    <source>
        <dbReference type="Pfam" id="PF00669"/>
    </source>
</evidence>
<protein>
    <submittedName>
        <fullName evidence="6">Flagellar hook-associated protein 3 FlgL</fullName>
    </submittedName>
</protein>
<feature type="domain" description="Flagellin C-terminal" evidence="5">
    <location>
        <begin position="228"/>
        <end position="307"/>
    </location>
</feature>
<dbReference type="InterPro" id="IPR046358">
    <property type="entry name" value="Flagellin_C"/>
</dbReference>
<keyword evidence="6" id="KW-0969">Cilium</keyword>
<dbReference type="NCBIfam" id="TIGR02550">
    <property type="entry name" value="flagell_flgL"/>
    <property type="match status" value="1"/>
</dbReference>
<dbReference type="Gene3D" id="1.20.1330.10">
    <property type="entry name" value="f41 fragment of flagellin, N-terminal domain"/>
    <property type="match status" value="1"/>
</dbReference>
<organism evidence="6">
    <name type="scientific">Liquorilactobacillus hordei</name>
    <dbReference type="NCBI Taxonomy" id="468911"/>
    <lineage>
        <taxon>Bacteria</taxon>
        <taxon>Bacillati</taxon>
        <taxon>Bacillota</taxon>
        <taxon>Bacilli</taxon>
        <taxon>Lactobacillales</taxon>
        <taxon>Lactobacillaceae</taxon>
        <taxon>Liquorilactobacillus</taxon>
    </lineage>
</organism>
<dbReference type="InterPro" id="IPR013384">
    <property type="entry name" value="Flagell_FlgL"/>
</dbReference>
<proteinExistence type="inferred from homology"/>
<gene>
    <name evidence="6" type="primary">flgL</name>
</gene>
<name>A0A0A7RFK4_9LACO</name>
<sequence length="308" mass="33891">MRISNNIMYSDFIKNLGTNSSKVQKTMNQLSSFKEVSKSSDNPLLVSKIMGLNVALDQNQMYSKTINDAISWTQVQDSALNDAGTTMLRIRTLVQSSATATAGTDEVKANKDEIQQSISELVDTLNTNFDGRYIFGGSNTNTPPYVVKKNSDGDITGIDYQGTDQNLPREISEGVSVDLLSNGNNLMNTHDKTTGKDDNLGTYFNDLVSALNSDDKTQLSGDLLSRFDNLSDNITSVRSQVGALENRLSAAQSRNSTETLNLKEEISDKQDVDVASKYMEYQNQMTAYQATIAMGTKIMQTTVLNYLD</sequence>
<evidence type="ECO:0000313" key="6">
    <source>
        <dbReference type="EMBL" id="AJA34022.1"/>
    </source>
</evidence>
<keyword evidence="6" id="KW-0282">Flagellum</keyword>
<dbReference type="PANTHER" id="PTHR42792:SF1">
    <property type="entry name" value="FLAGELLAR HOOK-ASSOCIATED PROTEIN 3"/>
    <property type="match status" value="1"/>
</dbReference>
<dbReference type="InterPro" id="IPR001492">
    <property type="entry name" value="Flagellin"/>
</dbReference>
<comment type="subcellular location">
    <subcellularLocation>
        <location evidence="1">Bacterial flagellum</location>
    </subcellularLocation>
</comment>
<evidence type="ECO:0000256" key="1">
    <source>
        <dbReference type="ARBA" id="ARBA00004365"/>
    </source>
</evidence>